<dbReference type="SUPFAM" id="SSF52047">
    <property type="entry name" value="RNI-like"/>
    <property type="match status" value="1"/>
</dbReference>
<dbReference type="OrthoDB" id="10257471at2759"/>
<evidence type="ECO:0000313" key="2">
    <source>
        <dbReference type="Proteomes" id="UP000193560"/>
    </source>
</evidence>
<reference evidence="1 2" key="1">
    <citation type="submission" date="2016-07" db="EMBL/GenBank/DDBJ databases">
        <title>Pervasive Adenine N6-methylation of Active Genes in Fungi.</title>
        <authorList>
            <consortium name="DOE Joint Genome Institute"/>
            <person name="Mondo S.J."/>
            <person name="Dannebaum R.O."/>
            <person name="Kuo R.C."/>
            <person name="Labutti K."/>
            <person name="Haridas S."/>
            <person name="Kuo A."/>
            <person name="Salamov A."/>
            <person name="Ahrendt S.R."/>
            <person name="Lipzen A."/>
            <person name="Sullivan W."/>
            <person name="Andreopoulos W.B."/>
            <person name="Clum A."/>
            <person name="Lindquist E."/>
            <person name="Daum C."/>
            <person name="Ramamoorthy G.K."/>
            <person name="Gryganskyi A."/>
            <person name="Culley D."/>
            <person name="Magnuson J.K."/>
            <person name="James T.Y."/>
            <person name="O'Malley M.A."/>
            <person name="Stajich J.E."/>
            <person name="Spatafora J.W."/>
            <person name="Visel A."/>
            <person name="Grigoriev I.V."/>
        </authorList>
    </citation>
    <scope>NUCLEOTIDE SEQUENCE [LARGE SCALE GENOMIC DNA]</scope>
    <source>
        <strain evidence="1 2">NRRL 1336</strain>
    </source>
</reference>
<accession>A0A1X2I817</accession>
<proteinExistence type="predicted"/>
<dbReference type="Gene3D" id="3.80.10.10">
    <property type="entry name" value="Ribonuclease Inhibitor"/>
    <property type="match status" value="2"/>
</dbReference>
<dbReference type="InterPro" id="IPR032675">
    <property type="entry name" value="LRR_dom_sf"/>
</dbReference>
<dbReference type="Proteomes" id="UP000193560">
    <property type="component" value="Unassembled WGS sequence"/>
</dbReference>
<evidence type="ECO:0008006" key="3">
    <source>
        <dbReference type="Google" id="ProtNLM"/>
    </source>
</evidence>
<gene>
    <name evidence="1" type="ORF">BCR42DRAFT_421108</name>
</gene>
<organism evidence="1 2">
    <name type="scientific">Absidia repens</name>
    <dbReference type="NCBI Taxonomy" id="90262"/>
    <lineage>
        <taxon>Eukaryota</taxon>
        <taxon>Fungi</taxon>
        <taxon>Fungi incertae sedis</taxon>
        <taxon>Mucoromycota</taxon>
        <taxon>Mucoromycotina</taxon>
        <taxon>Mucoromycetes</taxon>
        <taxon>Mucorales</taxon>
        <taxon>Cunninghamellaceae</taxon>
        <taxon>Absidia</taxon>
    </lineage>
</organism>
<name>A0A1X2I817_9FUNG</name>
<dbReference type="EMBL" id="MCGE01000021">
    <property type="protein sequence ID" value="ORZ11423.1"/>
    <property type="molecule type" value="Genomic_DNA"/>
</dbReference>
<evidence type="ECO:0000313" key="1">
    <source>
        <dbReference type="EMBL" id="ORZ11423.1"/>
    </source>
</evidence>
<dbReference type="GO" id="GO:0019005">
    <property type="term" value="C:SCF ubiquitin ligase complex"/>
    <property type="evidence" value="ECO:0007669"/>
    <property type="project" value="TreeGrafter"/>
</dbReference>
<dbReference type="SMART" id="SM00367">
    <property type="entry name" value="LRR_CC"/>
    <property type="match status" value="4"/>
</dbReference>
<dbReference type="PANTHER" id="PTHR13318:SF190">
    <property type="entry name" value="PARTNER OF PAIRED, ISOFORM B"/>
    <property type="match status" value="1"/>
</dbReference>
<keyword evidence="2" id="KW-1185">Reference proteome</keyword>
<dbReference type="InterPro" id="IPR006553">
    <property type="entry name" value="Leu-rich_rpt_Cys-con_subtyp"/>
</dbReference>
<dbReference type="GO" id="GO:0031146">
    <property type="term" value="P:SCF-dependent proteasomal ubiquitin-dependent protein catabolic process"/>
    <property type="evidence" value="ECO:0007669"/>
    <property type="project" value="TreeGrafter"/>
</dbReference>
<dbReference type="PANTHER" id="PTHR13318">
    <property type="entry name" value="PARTNER OF PAIRED, ISOFORM B-RELATED"/>
    <property type="match status" value="1"/>
</dbReference>
<sequence length="256" mass="29137">MEHSRLLEHVEIGGASSITDASIEPLARSCRNLTSLLLCSSPITSISFDSLNEHCHQLSRLALIDCPHVSSDTFLRLKDCPLQDLRLDFFDEDDPNWTKLLQQGIPFLAHFDHLTCISMSEPPLLLVRRLFLTTTTNNNILWPLLTHLTLQYPGTTKIISDYNDNIFIHDNDNNNDDENDHDVEKMLATFFQTHPHLVSVSLVGYRITDRLLEVMAAWLPHLQFVDLSYNKKCTAHGLRHLVMHSQVPPDLHSAAI</sequence>
<comment type="caution">
    <text evidence="1">The sequence shown here is derived from an EMBL/GenBank/DDBJ whole genome shotgun (WGS) entry which is preliminary data.</text>
</comment>
<protein>
    <recommendedName>
        <fullName evidence="3">F-box domain-containing protein</fullName>
    </recommendedName>
</protein>
<dbReference type="AlphaFoldDB" id="A0A1X2I817"/>